<dbReference type="AlphaFoldDB" id="A0AAV9V7F6"/>
<gene>
    <name evidence="2" type="ORF">TWF730_007345</name>
</gene>
<feature type="region of interest" description="Disordered" evidence="1">
    <location>
        <begin position="1"/>
        <end position="99"/>
    </location>
</feature>
<proteinExistence type="predicted"/>
<organism evidence="2 3">
    <name type="scientific">Orbilia blumenaviensis</name>
    <dbReference type="NCBI Taxonomy" id="1796055"/>
    <lineage>
        <taxon>Eukaryota</taxon>
        <taxon>Fungi</taxon>
        <taxon>Dikarya</taxon>
        <taxon>Ascomycota</taxon>
        <taxon>Pezizomycotina</taxon>
        <taxon>Orbiliomycetes</taxon>
        <taxon>Orbiliales</taxon>
        <taxon>Orbiliaceae</taxon>
        <taxon>Orbilia</taxon>
    </lineage>
</organism>
<dbReference type="Proteomes" id="UP001373714">
    <property type="component" value="Unassembled WGS sequence"/>
</dbReference>
<sequence length="486" mass="55382">MQSLVSLSMLGERKNANSKNRTRRLGLVERNEPPQEKHPPQPPPKSLDHDGLGIATKSSETYTGGWPVHDENWPLKGSSPAERETPPLSTSAAKLPQSHPMEQTSFYIDGPADERDEIIEALVSELDHEQYLKRKIRWEFNEKYLEELDAIAPTVLQESFHDKITTISEKFFPESISWEFFGTRFALKIKNHNEMKYFSDSITIKLPCTLQTWDAVRQHPAMTAALFIEGIISNTVAHHMCDCPTFQAEGDLAKALGTFYRNCQDINPGGYEGAEWMALTLQMMHKMLYPGVADGKTRSLPVFPEVKIIENSIWTQTMVWALTDTLRLIREAVDMPFETEEWKSLQEMIRDLVIEAFNLSVQWHSKPLSFKQDGISFFSKMTLQGCSDFLNVKLNNEESILNWPPKVAGGSQGQHVIAVISPILYRKQWKRAGKVRWQVKVWTKPKLLVAPGPPPLEVELNTVIRKPMDREEGTSWYSPGGDRPVH</sequence>
<evidence type="ECO:0000313" key="3">
    <source>
        <dbReference type="Proteomes" id="UP001373714"/>
    </source>
</evidence>
<evidence type="ECO:0000256" key="1">
    <source>
        <dbReference type="SAM" id="MobiDB-lite"/>
    </source>
</evidence>
<dbReference type="EMBL" id="JAVHNS010000004">
    <property type="protein sequence ID" value="KAK6357991.1"/>
    <property type="molecule type" value="Genomic_DNA"/>
</dbReference>
<name>A0AAV9V7F6_9PEZI</name>
<evidence type="ECO:0000313" key="2">
    <source>
        <dbReference type="EMBL" id="KAK6357991.1"/>
    </source>
</evidence>
<reference evidence="2 3" key="1">
    <citation type="submission" date="2019-10" db="EMBL/GenBank/DDBJ databases">
        <authorList>
            <person name="Palmer J.M."/>
        </authorList>
    </citation>
    <scope>NUCLEOTIDE SEQUENCE [LARGE SCALE GENOMIC DNA]</scope>
    <source>
        <strain evidence="2 3">TWF730</strain>
    </source>
</reference>
<keyword evidence="3" id="KW-1185">Reference proteome</keyword>
<accession>A0AAV9V7F6</accession>
<comment type="caution">
    <text evidence="2">The sequence shown here is derived from an EMBL/GenBank/DDBJ whole genome shotgun (WGS) entry which is preliminary data.</text>
</comment>
<feature type="compositionally biased region" description="Basic and acidic residues" evidence="1">
    <location>
        <begin position="26"/>
        <end position="39"/>
    </location>
</feature>
<protein>
    <submittedName>
        <fullName evidence="2">Uncharacterized protein</fullName>
    </submittedName>
</protein>